<keyword evidence="4" id="KW-0732">Signal</keyword>
<dbReference type="AlphaFoldDB" id="A0A4R2QZK4"/>
<keyword evidence="2 5" id="KW-0813">Transport</keyword>
<dbReference type="Gene3D" id="3.40.50.1980">
    <property type="entry name" value="Nitrogenase molybdenum iron protein domain"/>
    <property type="match status" value="2"/>
</dbReference>
<keyword evidence="6" id="KW-0472">Membrane</keyword>
<dbReference type="GO" id="GO:0030313">
    <property type="term" value="C:cell envelope"/>
    <property type="evidence" value="ECO:0007669"/>
    <property type="project" value="UniProtKB-SubCell"/>
</dbReference>
<feature type="transmembrane region" description="Helical" evidence="6">
    <location>
        <begin position="25"/>
        <end position="46"/>
    </location>
</feature>
<dbReference type="GO" id="GO:0046872">
    <property type="term" value="F:metal ion binding"/>
    <property type="evidence" value="ECO:0007669"/>
    <property type="project" value="UniProtKB-KW"/>
</dbReference>
<dbReference type="Pfam" id="PF01297">
    <property type="entry name" value="ZnuA"/>
    <property type="match status" value="1"/>
</dbReference>
<evidence type="ECO:0000313" key="8">
    <source>
        <dbReference type="Proteomes" id="UP000294911"/>
    </source>
</evidence>
<evidence type="ECO:0000313" key="7">
    <source>
        <dbReference type="EMBL" id="TCP55127.1"/>
    </source>
</evidence>
<dbReference type="InterPro" id="IPR050492">
    <property type="entry name" value="Bact_metal-bind_prot9"/>
</dbReference>
<evidence type="ECO:0000256" key="5">
    <source>
        <dbReference type="RuleBase" id="RU003512"/>
    </source>
</evidence>
<dbReference type="GO" id="GO:0007155">
    <property type="term" value="P:cell adhesion"/>
    <property type="evidence" value="ECO:0007669"/>
    <property type="project" value="InterPro"/>
</dbReference>
<dbReference type="PRINTS" id="PR00690">
    <property type="entry name" value="ADHESNFAMILY"/>
</dbReference>
<protein>
    <submittedName>
        <fullName evidence="7">Manganese/zinc/iron transport system substrate-binding protein</fullName>
    </submittedName>
</protein>
<dbReference type="InterPro" id="IPR006129">
    <property type="entry name" value="AdhesinB"/>
</dbReference>
<dbReference type="EMBL" id="SLXQ01000002">
    <property type="protein sequence ID" value="TCP55127.1"/>
    <property type="molecule type" value="Genomic_DNA"/>
</dbReference>
<keyword evidence="8" id="KW-1185">Reference proteome</keyword>
<comment type="similarity">
    <text evidence="5">Belongs to the bacterial solute-binding protein 9 family.</text>
</comment>
<dbReference type="PRINTS" id="PR00691">
    <property type="entry name" value="ADHESINB"/>
</dbReference>
<dbReference type="InterPro" id="IPR006127">
    <property type="entry name" value="ZnuA-like"/>
</dbReference>
<dbReference type="PANTHER" id="PTHR42953:SF1">
    <property type="entry name" value="METAL-BINDING PROTEIN HI_0362-RELATED"/>
    <property type="match status" value="1"/>
</dbReference>
<dbReference type="RefSeq" id="WP_243658842.1">
    <property type="nucleotide sequence ID" value="NZ_SLXQ01000002.1"/>
</dbReference>
<comment type="subcellular location">
    <subcellularLocation>
        <location evidence="1">Cell envelope</location>
    </subcellularLocation>
</comment>
<organism evidence="7 8">
    <name type="scientific">Tamaricihabitans halophyticus</name>
    <dbReference type="NCBI Taxonomy" id="1262583"/>
    <lineage>
        <taxon>Bacteria</taxon>
        <taxon>Bacillati</taxon>
        <taxon>Actinomycetota</taxon>
        <taxon>Actinomycetes</taxon>
        <taxon>Pseudonocardiales</taxon>
        <taxon>Pseudonocardiaceae</taxon>
        <taxon>Tamaricihabitans</taxon>
    </lineage>
</organism>
<comment type="caution">
    <text evidence="7">The sequence shown here is derived from an EMBL/GenBank/DDBJ whole genome shotgun (WGS) entry which is preliminary data.</text>
</comment>
<reference evidence="7 8" key="1">
    <citation type="submission" date="2019-03" db="EMBL/GenBank/DDBJ databases">
        <title>Genomic Encyclopedia of Type Strains, Phase IV (KMG-IV): sequencing the most valuable type-strain genomes for metagenomic binning, comparative biology and taxonomic classification.</title>
        <authorList>
            <person name="Goeker M."/>
        </authorList>
    </citation>
    <scope>NUCLEOTIDE SEQUENCE [LARGE SCALE GENOMIC DNA]</scope>
    <source>
        <strain evidence="7 8">DSM 45765</strain>
    </source>
</reference>
<evidence type="ECO:0000256" key="2">
    <source>
        <dbReference type="ARBA" id="ARBA00022448"/>
    </source>
</evidence>
<keyword evidence="6" id="KW-1133">Transmembrane helix</keyword>
<sequence>MRQPRATQPRAIQPRAIQRTRRRRLITGVILVAGMLLSGSITFAVWPHGESSARPGQLRVVSTTNFLTDTVREVGGDRVAVSGLMGPGVDPHLYNATASDVARLRGADLVVAVGLYLEGNLQPVLDDVAERRPVLLAGERIPTERLLEPADDAPAAEEFDPHVWFDVQLWRFVVNGVRDSLSAQDPANAAYYRQRAASYRAELDQLDTEIRARIATIPESRRVLVTSHDAFRYFGRAYDMDVVGIQGISTSDEATTADVERVANLVARRQVPAVFVESSVSEQTLQAVLAAARSRDHPLRLGGELYSDAAGAAGTPEGSYPGMLRANVDRLVAGLS</sequence>
<evidence type="ECO:0000256" key="6">
    <source>
        <dbReference type="SAM" id="Phobius"/>
    </source>
</evidence>
<evidence type="ECO:0000256" key="4">
    <source>
        <dbReference type="ARBA" id="ARBA00022729"/>
    </source>
</evidence>
<dbReference type="PANTHER" id="PTHR42953">
    <property type="entry name" value="HIGH-AFFINITY ZINC UPTAKE SYSTEM PROTEIN ZNUA-RELATED"/>
    <property type="match status" value="1"/>
</dbReference>
<dbReference type="GO" id="GO:0030001">
    <property type="term" value="P:metal ion transport"/>
    <property type="evidence" value="ECO:0007669"/>
    <property type="project" value="InterPro"/>
</dbReference>
<dbReference type="Proteomes" id="UP000294911">
    <property type="component" value="Unassembled WGS sequence"/>
</dbReference>
<dbReference type="SUPFAM" id="SSF53807">
    <property type="entry name" value="Helical backbone' metal receptor"/>
    <property type="match status" value="1"/>
</dbReference>
<evidence type="ECO:0000256" key="1">
    <source>
        <dbReference type="ARBA" id="ARBA00004196"/>
    </source>
</evidence>
<proteinExistence type="inferred from homology"/>
<dbReference type="InterPro" id="IPR006128">
    <property type="entry name" value="Lipoprotein_PsaA-like"/>
</dbReference>
<gene>
    <name evidence="7" type="ORF">EV191_102339</name>
</gene>
<keyword evidence="6" id="KW-0812">Transmembrane</keyword>
<keyword evidence="3" id="KW-0479">Metal-binding</keyword>
<name>A0A4R2QZK4_9PSEU</name>
<evidence type="ECO:0000256" key="3">
    <source>
        <dbReference type="ARBA" id="ARBA00022723"/>
    </source>
</evidence>
<accession>A0A4R2QZK4</accession>